<comment type="similarity">
    <text evidence="8 9">Belongs to the TonB-dependent receptor family.</text>
</comment>
<evidence type="ECO:0000256" key="9">
    <source>
        <dbReference type="RuleBase" id="RU003357"/>
    </source>
</evidence>
<evidence type="ECO:0000256" key="1">
    <source>
        <dbReference type="ARBA" id="ARBA00004571"/>
    </source>
</evidence>
<evidence type="ECO:0000259" key="12">
    <source>
        <dbReference type="Pfam" id="PF07715"/>
    </source>
</evidence>
<keyword evidence="7 8" id="KW-0998">Cell outer membrane</keyword>
<evidence type="ECO:0000256" key="6">
    <source>
        <dbReference type="ARBA" id="ARBA00023136"/>
    </source>
</evidence>
<dbReference type="Pfam" id="PF07715">
    <property type="entry name" value="Plug"/>
    <property type="match status" value="1"/>
</dbReference>
<dbReference type="InterPro" id="IPR036942">
    <property type="entry name" value="Beta-barrel_TonB_sf"/>
</dbReference>
<name>A0A2S4AKZ3_STUST</name>
<feature type="signal peptide" evidence="10">
    <location>
        <begin position="1"/>
        <end position="25"/>
    </location>
</feature>
<dbReference type="InterPro" id="IPR000531">
    <property type="entry name" value="Beta-barrel_TonB"/>
</dbReference>
<evidence type="ECO:0000256" key="3">
    <source>
        <dbReference type="ARBA" id="ARBA00022452"/>
    </source>
</evidence>
<dbReference type="Gene3D" id="2.170.130.10">
    <property type="entry name" value="TonB-dependent receptor, plug domain"/>
    <property type="match status" value="1"/>
</dbReference>
<evidence type="ECO:0000256" key="5">
    <source>
        <dbReference type="ARBA" id="ARBA00023077"/>
    </source>
</evidence>
<dbReference type="GO" id="GO:0044718">
    <property type="term" value="P:siderophore transmembrane transport"/>
    <property type="evidence" value="ECO:0007669"/>
    <property type="project" value="TreeGrafter"/>
</dbReference>
<evidence type="ECO:0000313" key="13">
    <source>
        <dbReference type="EMBL" id="POH82153.1"/>
    </source>
</evidence>
<dbReference type="InterPro" id="IPR012910">
    <property type="entry name" value="Plug_dom"/>
</dbReference>
<evidence type="ECO:0000256" key="8">
    <source>
        <dbReference type="PROSITE-ProRule" id="PRU01360"/>
    </source>
</evidence>
<keyword evidence="13" id="KW-0675">Receptor</keyword>
<dbReference type="AlphaFoldDB" id="A0A2S4AKZ3"/>
<keyword evidence="3 8" id="KW-1134">Transmembrane beta strand</keyword>
<comment type="subcellular location">
    <subcellularLocation>
        <location evidence="1 8">Cell outer membrane</location>
        <topology evidence="1 8">Multi-pass membrane protein</topology>
    </subcellularLocation>
</comment>
<feature type="chain" id="PRO_5015484624" evidence="10">
    <location>
        <begin position="26"/>
        <end position="711"/>
    </location>
</feature>
<dbReference type="RefSeq" id="WP_103457157.1">
    <property type="nucleotide sequence ID" value="NZ_JAMOHQ010000009.1"/>
</dbReference>
<keyword evidence="6 8" id="KW-0472">Membrane</keyword>
<dbReference type="OrthoDB" id="8670144at2"/>
<evidence type="ECO:0000256" key="2">
    <source>
        <dbReference type="ARBA" id="ARBA00022448"/>
    </source>
</evidence>
<evidence type="ECO:0000313" key="14">
    <source>
        <dbReference type="Proteomes" id="UP000237068"/>
    </source>
</evidence>
<dbReference type="InterPro" id="IPR037066">
    <property type="entry name" value="Plug_dom_sf"/>
</dbReference>
<accession>A0A2S4AKZ3</accession>
<dbReference type="PROSITE" id="PS52016">
    <property type="entry name" value="TONB_DEPENDENT_REC_3"/>
    <property type="match status" value="1"/>
</dbReference>
<sequence>MLRKTSLCLSISAASLALPLLPAAAADEAAKLETVTISATRARSEAGKTPQKITVIDRKQIEQQLAITADQGAILSNLIPSYSPSRQKMSSAGETFRGRSALILIDGVPQSTPLRDSQRDGYVIDLSMVERIEVIHGASAEHGLGATGGIINYVTRRPESGALRQHAGVSFTAPGRYESEGLGYKLDYRVEGTQGDLDYLAAASWQTQGMFYDANGDLIGVDDTQGDVMDSTSTDLLLKLGYWLDDDQNIGLMVNRYQVEGEHEYVNVPGNADAEIPATSRKGSPQGKAPQNEVLATSLSYKHADLYGNELGLQLYTQRFRGRFGGGTNGSFQDPSIAPVGTLFDQSQNESDKIGGKLTVSRDGMLDNRLMLTGGLDVLQDTTSQQLILTDREWVPETVFRNYAPFLQAEIRVLDQLTLHAGVRHEFADLDVDSFKTIASTNPALGGVSVEGGNPTFEETLYNAGVVWQMADWVQLFANYSEGFGMPDVGRVLRGISEPNTSVDSFLDLQPVVTKNREIGLRLNHGPFDAEISYYESNADLGSRLDSVGGVYQVRRERTEIDGIELTGGWQVNKAHRLKLMYAQVNGQSDTNGDGKVDTDLDGANISPDRYGISWQANWSDKLHSLLQANHYASRDFDTPGLEFDGYTLVDASLGYRLPVGEASLGIENLFNEDYLTYYSQAANTGTPETRNGRVFNGRGRTFTLGYQVSF</sequence>
<feature type="domain" description="TonB-dependent receptor-like beta-barrel" evidence="11">
    <location>
        <begin position="280"/>
        <end position="670"/>
    </location>
</feature>
<proteinExistence type="inferred from homology"/>
<dbReference type="Proteomes" id="UP000237068">
    <property type="component" value="Unassembled WGS sequence"/>
</dbReference>
<evidence type="ECO:0000259" key="11">
    <source>
        <dbReference type="Pfam" id="PF00593"/>
    </source>
</evidence>
<dbReference type="PANTHER" id="PTHR30069">
    <property type="entry name" value="TONB-DEPENDENT OUTER MEMBRANE RECEPTOR"/>
    <property type="match status" value="1"/>
</dbReference>
<reference evidence="13 14" key="1">
    <citation type="submission" date="2018-01" db="EMBL/GenBank/DDBJ databases">
        <title>Denitrification phenotypes of diverse strains of Pseudomonas stutzeri.</title>
        <authorList>
            <person name="Milligan D.A."/>
            <person name="Bergaust L."/>
            <person name="Bakken L.R."/>
            <person name="Frostegard A."/>
        </authorList>
    </citation>
    <scope>NUCLEOTIDE SEQUENCE [LARGE SCALE GENOMIC DNA]</scope>
    <source>
        <strain evidence="13 14">24a13</strain>
    </source>
</reference>
<organism evidence="13 14">
    <name type="scientific">Stutzerimonas stutzeri</name>
    <name type="common">Pseudomonas stutzeri</name>
    <dbReference type="NCBI Taxonomy" id="316"/>
    <lineage>
        <taxon>Bacteria</taxon>
        <taxon>Pseudomonadati</taxon>
        <taxon>Pseudomonadota</taxon>
        <taxon>Gammaproteobacteria</taxon>
        <taxon>Pseudomonadales</taxon>
        <taxon>Pseudomonadaceae</taxon>
        <taxon>Stutzerimonas</taxon>
    </lineage>
</organism>
<dbReference type="GO" id="GO:0009279">
    <property type="term" value="C:cell outer membrane"/>
    <property type="evidence" value="ECO:0007669"/>
    <property type="project" value="UniProtKB-SubCell"/>
</dbReference>
<dbReference type="EMBL" id="PPXG01000006">
    <property type="protein sequence ID" value="POH82153.1"/>
    <property type="molecule type" value="Genomic_DNA"/>
</dbReference>
<comment type="caution">
    <text evidence="13">The sequence shown here is derived from an EMBL/GenBank/DDBJ whole genome shotgun (WGS) entry which is preliminary data.</text>
</comment>
<evidence type="ECO:0000256" key="10">
    <source>
        <dbReference type="SAM" id="SignalP"/>
    </source>
</evidence>
<dbReference type="InterPro" id="IPR039426">
    <property type="entry name" value="TonB-dep_rcpt-like"/>
</dbReference>
<gene>
    <name evidence="13" type="ORF">CXK91_16360</name>
</gene>
<dbReference type="CDD" id="cd01347">
    <property type="entry name" value="ligand_gated_channel"/>
    <property type="match status" value="1"/>
</dbReference>
<keyword evidence="4 8" id="KW-0812">Transmembrane</keyword>
<protein>
    <submittedName>
        <fullName evidence="13">TonB-dependent receptor</fullName>
    </submittedName>
</protein>
<evidence type="ECO:0000256" key="4">
    <source>
        <dbReference type="ARBA" id="ARBA00022692"/>
    </source>
</evidence>
<keyword evidence="5 9" id="KW-0798">TonB box</keyword>
<dbReference type="PANTHER" id="PTHR30069:SF42">
    <property type="entry name" value="FERRIC AEROBACTIN RECEPTOR"/>
    <property type="match status" value="1"/>
</dbReference>
<dbReference type="GO" id="GO:0015344">
    <property type="term" value="F:siderophore uptake transmembrane transporter activity"/>
    <property type="evidence" value="ECO:0007669"/>
    <property type="project" value="TreeGrafter"/>
</dbReference>
<keyword evidence="10" id="KW-0732">Signal</keyword>
<dbReference type="Gene3D" id="2.40.170.20">
    <property type="entry name" value="TonB-dependent receptor, beta-barrel domain"/>
    <property type="match status" value="1"/>
</dbReference>
<dbReference type="Pfam" id="PF00593">
    <property type="entry name" value="TonB_dep_Rec_b-barrel"/>
    <property type="match status" value="1"/>
</dbReference>
<feature type="domain" description="TonB-dependent receptor plug" evidence="12">
    <location>
        <begin position="48"/>
        <end position="150"/>
    </location>
</feature>
<keyword evidence="2 8" id="KW-0813">Transport</keyword>
<dbReference type="SUPFAM" id="SSF56935">
    <property type="entry name" value="Porins"/>
    <property type="match status" value="1"/>
</dbReference>
<evidence type="ECO:0000256" key="7">
    <source>
        <dbReference type="ARBA" id="ARBA00023237"/>
    </source>
</evidence>